<feature type="transmembrane region" description="Helical" evidence="1">
    <location>
        <begin position="64"/>
        <end position="88"/>
    </location>
</feature>
<evidence type="ECO:0000313" key="3">
    <source>
        <dbReference type="Proteomes" id="UP000028252"/>
    </source>
</evidence>
<dbReference type="OrthoDB" id="7062729at2"/>
<dbReference type="RefSeq" id="WP_036189766.1">
    <property type="nucleotide sequence ID" value="NZ_JMQN01000043.1"/>
</dbReference>
<feature type="transmembrane region" description="Helical" evidence="1">
    <location>
        <begin position="144"/>
        <end position="163"/>
    </location>
</feature>
<reference evidence="2 3" key="1">
    <citation type="submission" date="2014-04" db="EMBL/GenBank/DDBJ databases">
        <title>Marinobacterium kochiensis sp. nov., isolated from sediment sample collected from Kochi backwaters in Kerala, India.</title>
        <authorList>
            <person name="Singh A."/>
            <person name="Pinnaka A.K."/>
        </authorList>
    </citation>
    <scope>NUCLEOTIDE SEQUENCE [LARGE SCALE GENOMIC DNA]</scope>
    <source>
        <strain evidence="2 3">AK27</strain>
    </source>
</reference>
<keyword evidence="3" id="KW-1185">Reference proteome</keyword>
<organism evidence="2 3">
    <name type="scientific">Marinobacterium lacunae</name>
    <dbReference type="NCBI Taxonomy" id="1232683"/>
    <lineage>
        <taxon>Bacteria</taxon>
        <taxon>Pseudomonadati</taxon>
        <taxon>Pseudomonadota</taxon>
        <taxon>Gammaproteobacteria</taxon>
        <taxon>Oceanospirillales</taxon>
        <taxon>Oceanospirillaceae</taxon>
        <taxon>Marinobacterium</taxon>
    </lineage>
</organism>
<keyword evidence="1" id="KW-0472">Membrane</keyword>
<dbReference type="STRING" id="1232683.ADIMK_2910"/>
<sequence length="180" mass="20101">MHSDNTSTAIKKTAFWLNLLILGTLALSLGEMMFTFASDIPVTLSINGEFWTRPISGFEAGDRVVLVTLISLGKLLWIGVLYQFWTLCSLYKRNQIFTVANARCFKHTGVILVMIAVVEVALVPAIGGYLMYRAIIPKMPDIKYALLFNLDTLVPGVFFWLIARIMECAAAMKDESELTI</sequence>
<name>A0A081FWN5_9GAMM</name>
<dbReference type="PATRIC" id="fig|1232683.4.peg.2861"/>
<proteinExistence type="predicted"/>
<accession>A0A081FWN5</accession>
<evidence type="ECO:0000256" key="1">
    <source>
        <dbReference type="SAM" id="Phobius"/>
    </source>
</evidence>
<gene>
    <name evidence="2" type="ORF">ADIMK_2910</name>
</gene>
<dbReference type="Proteomes" id="UP000028252">
    <property type="component" value="Unassembled WGS sequence"/>
</dbReference>
<keyword evidence="1" id="KW-0812">Transmembrane</keyword>
<feature type="transmembrane region" description="Helical" evidence="1">
    <location>
        <begin position="109"/>
        <end position="132"/>
    </location>
</feature>
<comment type="caution">
    <text evidence="2">The sequence shown here is derived from an EMBL/GenBank/DDBJ whole genome shotgun (WGS) entry which is preliminary data.</text>
</comment>
<dbReference type="AlphaFoldDB" id="A0A081FWN5"/>
<dbReference type="eggNOG" id="ENOG50342SA">
    <property type="taxonomic scope" value="Bacteria"/>
</dbReference>
<evidence type="ECO:0008006" key="4">
    <source>
        <dbReference type="Google" id="ProtNLM"/>
    </source>
</evidence>
<evidence type="ECO:0000313" key="2">
    <source>
        <dbReference type="EMBL" id="KEA62940.1"/>
    </source>
</evidence>
<keyword evidence="1" id="KW-1133">Transmembrane helix</keyword>
<protein>
    <recommendedName>
        <fullName evidence="4">DUF2975 domain-containing protein</fullName>
    </recommendedName>
</protein>
<dbReference type="EMBL" id="JMQN01000043">
    <property type="protein sequence ID" value="KEA62940.1"/>
    <property type="molecule type" value="Genomic_DNA"/>
</dbReference>
<dbReference type="Pfam" id="PF11188">
    <property type="entry name" value="DUF2975"/>
    <property type="match status" value="1"/>
</dbReference>
<dbReference type="InterPro" id="IPR021354">
    <property type="entry name" value="DUF2975"/>
</dbReference>